<dbReference type="RefSeq" id="WP_180306329.1">
    <property type="nucleotide sequence ID" value="NZ_CP058952.1"/>
</dbReference>
<keyword evidence="2" id="KW-1185">Reference proteome</keyword>
<dbReference type="AlphaFoldDB" id="A0A7D5ZH21"/>
<reference evidence="1 2" key="1">
    <citation type="journal article" date="2016" name="Int. J. Syst. Evol. Microbiol.">
        <title>Chitinibacter fontanus sp. nov., isolated from a spring.</title>
        <authorList>
            <person name="Sheu S.Y."/>
            <person name="Li Y.S."/>
            <person name="Young C.C."/>
            <person name="Chen W.M."/>
        </authorList>
    </citation>
    <scope>NUCLEOTIDE SEQUENCE [LARGE SCALE GENOMIC DNA]</scope>
    <source>
        <strain evidence="1 2">STM-7</strain>
    </source>
</reference>
<evidence type="ECO:0000313" key="2">
    <source>
        <dbReference type="Proteomes" id="UP000510822"/>
    </source>
</evidence>
<gene>
    <name evidence="1" type="ORF">HZU75_12330</name>
</gene>
<proteinExistence type="predicted"/>
<dbReference type="Proteomes" id="UP000510822">
    <property type="component" value="Chromosome"/>
</dbReference>
<protein>
    <submittedName>
        <fullName evidence="1">Uncharacterized protein</fullName>
    </submittedName>
</protein>
<dbReference type="KEGG" id="cfon:HZU75_12330"/>
<evidence type="ECO:0000313" key="1">
    <source>
        <dbReference type="EMBL" id="QLI82248.1"/>
    </source>
</evidence>
<dbReference type="EMBL" id="CP058952">
    <property type="protein sequence ID" value="QLI82248.1"/>
    <property type="molecule type" value="Genomic_DNA"/>
</dbReference>
<sequence>MSGFTQITPEWQDWIIENLQRGCQAQSIVEIMIEKGFDPMFANAVVFHFSSSPTERYAQVEKGADAAS</sequence>
<name>A0A7D5ZH21_9NEIS</name>
<organism evidence="1 2">
    <name type="scientific">Chitinibacter fontanus</name>
    <dbReference type="NCBI Taxonomy" id="1737446"/>
    <lineage>
        <taxon>Bacteria</taxon>
        <taxon>Pseudomonadati</taxon>
        <taxon>Pseudomonadota</taxon>
        <taxon>Betaproteobacteria</taxon>
        <taxon>Neisseriales</taxon>
        <taxon>Chitinibacteraceae</taxon>
        <taxon>Chitinibacter</taxon>
    </lineage>
</organism>
<accession>A0A7D5ZH21</accession>